<keyword evidence="5" id="KW-1185">Reference proteome</keyword>
<sequence>QYDLSEDGGFLPARCLRRLPPAYDALERLVEELPALNREGALCAAVDGMEELAPSLLAGAAPEELRRLYLLLGMLGHSYVHGRKDSSGEAAGGGSAVCPGGPDPPLPAQLSRPWLQVCCLLRMPPVLTAAATDLWNWQLKDLAEDSLLFVAHMVPCAMQRAAARVVPRLFLADLLVRGGRGPALAALLGELAAVLRTFLRIFQLVGKLVDVGTFYNVYRPLLDGFYPGGIVLCGISADAAAEASSFLKVESVEAEAPDGAAVRVRCKGPSAGQSTMFILFDAFLCVEHDAVGADFQTEMLSYMPEQHRHMVAAFRRRWQDVPSVREFVHAQADEVGGPALAEAYRGCVSALRSVRQAHLATVTQYLASASVGTGASQWRAMLQATLESTARAACIPRRVQ</sequence>
<reference evidence="4" key="1">
    <citation type="submission" date="2023-10" db="EMBL/GenBank/DDBJ databases">
        <authorList>
            <person name="Chen Y."/>
            <person name="Shah S."/>
            <person name="Dougan E. K."/>
            <person name="Thang M."/>
            <person name="Chan C."/>
        </authorList>
    </citation>
    <scope>NUCLEOTIDE SEQUENCE [LARGE SCALE GENOMIC DNA]</scope>
</reference>
<name>A0ABN9PSY8_9DINO</name>
<evidence type="ECO:0000256" key="1">
    <source>
        <dbReference type="ARBA" id="ARBA00007119"/>
    </source>
</evidence>
<keyword evidence="3" id="KW-0408">Iron</keyword>
<gene>
    <name evidence="4" type="ORF">PCOR1329_LOCUS5702</name>
</gene>
<dbReference type="PANTHER" id="PTHR28657:SF5">
    <property type="entry name" value="INDOLEAMINE 2,3-DIOXYGENASE"/>
    <property type="match status" value="1"/>
</dbReference>
<evidence type="ECO:0000313" key="5">
    <source>
        <dbReference type="Proteomes" id="UP001189429"/>
    </source>
</evidence>
<dbReference type="Gene3D" id="1.20.58.480">
    <property type="match status" value="1"/>
</dbReference>
<proteinExistence type="inferred from homology"/>
<dbReference type="PANTHER" id="PTHR28657">
    <property type="entry name" value="INDOLEAMINE 2,3-DIOXYGENASE"/>
    <property type="match status" value="1"/>
</dbReference>
<comment type="caution">
    <text evidence="4">The sequence shown here is derived from an EMBL/GenBank/DDBJ whole genome shotgun (WGS) entry which is preliminary data.</text>
</comment>
<evidence type="ECO:0000256" key="2">
    <source>
        <dbReference type="ARBA" id="ARBA00022723"/>
    </source>
</evidence>
<dbReference type="EMBL" id="CAUYUJ010001511">
    <property type="protein sequence ID" value="CAK0796285.1"/>
    <property type="molecule type" value="Genomic_DNA"/>
</dbReference>
<dbReference type="InterPro" id="IPR000898">
    <property type="entry name" value="Indolamine_dOase"/>
</dbReference>
<protein>
    <recommendedName>
        <fullName evidence="6">Spindle pole body component</fullName>
    </recommendedName>
</protein>
<keyword evidence="2" id="KW-0479">Metal-binding</keyword>
<dbReference type="SUPFAM" id="SSF140959">
    <property type="entry name" value="Indolic compounds 2,3-dioxygenase-like"/>
    <property type="match status" value="1"/>
</dbReference>
<dbReference type="Pfam" id="PF01231">
    <property type="entry name" value="IDO"/>
    <property type="match status" value="1"/>
</dbReference>
<evidence type="ECO:0000313" key="4">
    <source>
        <dbReference type="EMBL" id="CAK0796285.1"/>
    </source>
</evidence>
<comment type="similarity">
    <text evidence="1">Belongs to the indoleamine 2,3-dioxygenase family.</text>
</comment>
<evidence type="ECO:0008006" key="6">
    <source>
        <dbReference type="Google" id="ProtNLM"/>
    </source>
</evidence>
<organism evidence="4 5">
    <name type="scientific">Prorocentrum cordatum</name>
    <dbReference type="NCBI Taxonomy" id="2364126"/>
    <lineage>
        <taxon>Eukaryota</taxon>
        <taxon>Sar</taxon>
        <taxon>Alveolata</taxon>
        <taxon>Dinophyceae</taxon>
        <taxon>Prorocentrales</taxon>
        <taxon>Prorocentraceae</taxon>
        <taxon>Prorocentrum</taxon>
    </lineage>
</organism>
<accession>A0ABN9PSY8</accession>
<feature type="non-terminal residue" evidence="4">
    <location>
        <position position="1"/>
    </location>
</feature>
<evidence type="ECO:0000256" key="3">
    <source>
        <dbReference type="ARBA" id="ARBA00023004"/>
    </source>
</evidence>
<dbReference type="InterPro" id="IPR037217">
    <property type="entry name" value="Trp/Indoleamine_2_3_dOase-like"/>
</dbReference>
<dbReference type="Proteomes" id="UP001189429">
    <property type="component" value="Unassembled WGS sequence"/>
</dbReference>